<dbReference type="Proteomes" id="UP000677054">
    <property type="component" value="Unassembled WGS sequence"/>
</dbReference>
<dbReference type="GO" id="GO:0006644">
    <property type="term" value="P:phospholipid metabolic process"/>
    <property type="evidence" value="ECO:0007669"/>
    <property type="project" value="InterPro"/>
</dbReference>
<dbReference type="GO" id="GO:0004623">
    <property type="term" value="F:phospholipase A2 activity"/>
    <property type="evidence" value="ECO:0007669"/>
    <property type="project" value="InterPro"/>
</dbReference>
<dbReference type="InterPro" id="IPR016090">
    <property type="entry name" value="PLA2-like_dom"/>
</dbReference>
<evidence type="ECO:0000256" key="2">
    <source>
        <dbReference type="ARBA" id="ARBA00004613"/>
    </source>
</evidence>
<name>A0A7R9A6M2_9CRUS</name>
<dbReference type="InterPro" id="IPR036444">
    <property type="entry name" value="PLipase_A2_dom_sf"/>
</dbReference>
<dbReference type="OrthoDB" id="6075074at2759"/>
<dbReference type="PROSITE" id="PS00118">
    <property type="entry name" value="PA2_HIS"/>
    <property type="match status" value="1"/>
</dbReference>
<keyword evidence="3" id="KW-0964">Secreted</keyword>
<dbReference type="Pfam" id="PF05826">
    <property type="entry name" value="Phospholip_A2_2"/>
    <property type="match status" value="1"/>
</dbReference>
<accession>A0A7R9A6M2</accession>
<evidence type="ECO:0000313" key="7">
    <source>
        <dbReference type="EMBL" id="CAD7245770.1"/>
    </source>
</evidence>
<sequence>MQVHERHSTVDRTPERMKPSLVSFVALFPLLSCFFLPSSSVSSSVYLEVKSLLPDGEVQLLVHHKGIRARSTADGHGLEVGEVSKGPTVIRAIFYEGNMTDCEVIKNGEESRRFREDWEESRNASATASLTHRFTGKSQLDRSLRRLLRVRGLAKECSLLHGNILEKYLDGGDERRRRKRETLELTRVPGTVWCGKGNRARDANHIGGTPDVCCRTHDACPYSVLSFDTEYGLYNFRPYTISHCDCDERFRTCLKMIGSETANLIGKLYFNTLEMRCFKFRVEMQCSKRSWWGKCLEEKKQKVAFWDNSATY</sequence>
<evidence type="ECO:0000256" key="1">
    <source>
        <dbReference type="ARBA" id="ARBA00001913"/>
    </source>
</evidence>
<evidence type="ECO:0000259" key="6">
    <source>
        <dbReference type="Pfam" id="PF05826"/>
    </source>
</evidence>
<evidence type="ECO:0000313" key="8">
    <source>
        <dbReference type="Proteomes" id="UP000677054"/>
    </source>
</evidence>
<gene>
    <name evidence="7" type="ORF">DSTB1V02_LOCUS5637</name>
</gene>
<keyword evidence="4" id="KW-0442">Lipid degradation</keyword>
<protein>
    <recommendedName>
        <fullName evidence="6">Phospholipase A2-like central domain-containing protein</fullName>
    </recommendedName>
</protein>
<organism evidence="7">
    <name type="scientific">Darwinula stevensoni</name>
    <dbReference type="NCBI Taxonomy" id="69355"/>
    <lineage>
        <taxon>Eukaryota</taxon>
        <taxon>Metazoa</taxon>
        <taxon>Ecdysozoa</taxon>
        <taxon>Arthropoda</taxon>
        <taxon>Crustacea</taxon>
        <taxon>Oligostraca</taxon>
        <taxon>Ostracoda</taxon>
        <taxon>Podocopa</taxon>
        <taxon>Podocopida</taxon>
        <taxon>Darwinulocopina</taxon>
        <taxon>Darwinuloidea</taxon>
        <taxon>Darwinulidae</taxon>
        <taxon>Darwinula</taxon>
    </lineage>
</organism>
<dbReference type="GO" id="GO:0016042">
    <property type="term" value="P:lipid catabolic process"/>
    <property type="evidence" value="ECO:0007669"/>
    <property type="project" value="UniProtKB-KW"/>
</dbReference>
<feature type="domain" description="Phospholipase A2-like central" evidence="6">
    <location>
        <begin position="188"/>
        <end position="280"/>
    </location>
</feature>
<proteinExistence type="predicted"/>
<dbReference type="EMBL" id="CAJPEV010000949">
    <property type="protein sequence ID" value="CAG0889705.1"/>
    <property type="molecule type" value="Genomic_DNA"/>
</dbReference>
<comment type="subcellular location">
    <subcellularLocation>
        <location evidence="2">Secreted</location>
    </subcellularLocation>
</comment>
<dbReference type="PANTHER" id="PTHR12253">
    <property type="entry name" value="RH14732P"/>
    <property type="match status" value="1"/>
</dbReference>
<reference evidence="7" key="1">
    <citation type="submission" date="2020-11" db="EMBL/GenBank/DDBJ databases">
        <authorList>
            <person name="Tran Van P."/>
        </authorList>
    </citation>
    <scope>NUCLEOTIDE SEQUENCE</scope>
</reference>
<dbReference type="InterPro" id="IPR033113">
    <property type="entry name" value="PLA2_histidine"/>
</dbReference>
<dbReference type="GO" id="GO:0005576">
    <property type="term" value="C:extracellular region"/>
    <property type="evidence" value="ECO:0007669"/>
    <property type="project" value="UniProtKB-SubCell"/>
</dbReference>
<dbReference type="EMBL" id="LR900466">
    <property type="protein sequence ID" value="CAD7245770.1"/>
    <property type="molecule type" value="Genomic_DNA"/>
</dbReference>
<dbReference type="AlphaFoldDB" id="A0A7R9A6M2"/>
<keyword evidence="5" id="KW-0443">Lipid metabolism</keyword>
<evidence type="ECO:0000256" key="4">
    <source>
        <dbReference type="ARBA" id="ARBA00022963"/>
    </source>
</evidence>
<evidence type="ECO:0000256" key="5">
    <source>
        <dbReference type="ARBA" id="ARBA00023098"/>
    </source>
</evidence>
<evidence type="ECO:0000256" key="3">
    <source>
        <dbReference type="ARBA" id="ARBA00022525"/>
    </source>
</evidence>
<dbReference type="GO" id="GO:0050482">
    <property type="term" value="P:arachidonate secretion"/>
    <property type="evidence" value="ECO:0007669"/>
    <property type="project" value="InterPro"/>
</dbReference>
<dbReference type="SUPFAM" id="SSF48619">
    <property type="entry name" value="Phospholipase A2, PLA2"/>
    <property type="match status" value="1"/>
</dbReference>
<comment type="cofactor">
    <cofactor evidence="1">
        <name>Ca(2+)</name>
        <dbReference type="ChEBI" id="CHEBI:29108"/>
    </cofactor>
</comment>
<dbReference type="Gene3D" id="1.20.90.10">
    <property type="entry name" value="Phospholipase A2 domain"/>
    <property type="match status" value="1"/>
</dbReference>
<keyword evidence="8" id="KW-1185">Reference proteome</keyword>